<keyword evidence="2" id="KW-0812">Transmembrane</keyword>
<evidence type="ECO:0000313" key="3">
    <source>
        <dbReference type="EMBL" id="APD73827.1"/>
    </source>
</evidence>
<protein>
    <submittedName>
        <fullName evidence="3">Variant surface glycoprotein 1125.1670</fullName>
    </submittedName>
</protein>
<evidence type="ECO:0000256" key="1">
    <source>
        <dbReference type="SAM" id="MobiDB-lite"/>
    </source>
</evidence>
<organism evidence="3">
    <name type="scientific">Trypanosoma brucei</name>
    <dbReference type="NCBI Taxonomy" id="5691"/>
    <lineage>
        <taxon>Eukaryota</taxon>
        <taxon>Discoba</taxon>
        <taxon>Euglenozoa</taxon>
        <taxon>Kinetoplastea</taxon>
        <taxon>Metakinetoplastina</taxon>
        <taxon>Trypanosomatida</taxon>
        <taxon>Trypanosomatidae</taxon>
        <taxon>Trypanosoma</taxon>
    </lineage>
</organism>
<accession>A0A1J0R7N9</accession>
<feature type="transmembrane region" description="Helical" evidence="2">
    <location>
        <begin position="492"/>
        <end position="514"/>
    </location>
</feature>
<dbReference type="AlphaFoldDB" id="A0A1J0R7N9"/>
<dbReference type="VEuPathDB" id="TriTrypDB:Tb427_000625500"/>
<proteinExistence type="predicted"/>
<reference evidence="3" key="1">
    <citation type="submission" date="2016-08" db="EMBL/GenBank/DDBJ databases">
        <title>VSG repertoire of Trypanosoma brucei EATRO 1125.</title>
        <authorList>
            <person name="Cross G.A."/>
        </authorList>
    </citation>
    <scope>NUCLEOTIDE SEQUENCE</scope>
    <source>
        <strain evidence="3">EATRO 1125</strain>
    </source>
</reference>
<sequence>MQTQNTAGKRGSYTLKVFFLLAPAFRTAEQATDTAAANIFCMETWYPNKLKERLQLRAQKAGLAASKASEEARMFNLTSTRYALASKDSGYSALSVVATTRATALAKEVPAYLHLIETALVLLAERQGNLKYIEALQNDDFPKGASGSVTGTAPKLLTTENSKTCSVTQTITFKMTADCETEKQGMEKAEPRGSNAEGWSHILVRGTSQVAQTAITTVAETIGTAVNRGSAITAVTSGPDCGDAASAGARGTHTNSLGLSAKSISLKYAAANIQVQPAHSGSGSVHQRADRGNDHKIQLITADDSLRHALLAAVAAPIPSAKKVTTDTLATPLSDPTINKLVEVMAAFQGKKSREQLTANDKAILLFGARKADIQALYIKNLEQDEIKISSSSPEIKGNTKKLSENNFADAVGYFYAQNLQNATLTTTMTNNYGGKETDETDKSEDKNKRIKKRSAQPPKRVNVTRQNAIEIRKRMCVKSRRGSYHFCSNQVTTFSCIFASIKLLGFLLLGYILTRKNPRK</sequence>
<name>A0A1J0R7N9_9TRYP</name>
<keyword evidence="2" id="KW-0472">Membrane</keyword>
<feature type="region of interest" description="Disordered" evidence="1">
    <location>
        <begin position="429"/>
        <end position="462"/>
    </location>
</feature>
<keyword evidence="2" id="KW-1133">Transmembrane helix</keyword>
<dbReference type="EMBL" id="KX699871">
    <property type="protein sequence ID" value="APD73827.1"/>
    <property type="molecule type" value="Genomic_DNA"/>
</dbReference>
<evidence type="ECO:0000256" key="2">
    <source>
        <dbReference type="SAM" id="Phobius"/>
    </source>
</evidence>